<name>A0A8S9JDU8_BRACR</name>
<organism evidence="1 2">
    <name type="scientific">Brassica cretica</name>
    <name type="common">Mustard</name>
    <dbReference type="NCBI Taxonomy" id="69181"/>
    <lineage>
        <taxon>Eukaryota</taxon>
        <taxon>Viridiplantae</taxon>
        <taxon>Streptophyta</taxon>
        <taxon>Embryophyta</taxon>
        <taxon>Tracheophyta</taxon>
        <taxon>Spermatophyta</taxon>
        <taxon>Magnoliopsida</taxon>
        <taxon>eudicotyledons</taxon>
        <taxon>Gunneridae</taxon>
        <taxon>Pentapetalae</taxon>
        <taxon>rosids</taxon>
        <taxon>malvids</taxon>
        <taxon>Brassicales</taxon>
        <taxon>Brassicaceae</taxon>
        <taxon>Brassiceae</taxon>
        <taxon>Brassica</taxon>
    </lineage>
</organism>
<evidence type="ECO:0000313" key="2">
    <source>
        <dbReference type="Proteomes" id="UP000712281"/>
    </source>
</evidence>
<comment type="caution">
    <text evidence="1">The sequence shown here is derived from an EMBL/GenBank/DDBJ whole genome shotgun (WGS) entry which is preliminary data.</text>
</comment>
<dbReference type="Proteomes" id="UP000712281">
    <property type="component" value="Unassembled WGS sequence"/>
</dbReference>
<proteinExistence type="predicted"/>
<gene>
    <name evidence="1" type="ORF">F2Q68_00003488</name>
</gene>
<dbReference type="EMBL" id="QGKW02001660">
    <property type="protein sequence ID" value="KAF2579457.1"/>
    <property type="molecule type" value="Genomic_DNA"/>
</dbReference>
<sequence length="85" mass="8808">MVAKQEIIGGGAAAPCASAYSSAENSVASTSERLCRSFPLRVKLDGVKSFQSNLDKLKAFREQDDVMSGCSGSTCASVASAKVTE</sequence>
<evidence type="ECO:0000313" key="1">
    <source>
        <dbReference type="EMBL" id="KAF2579457.1"/>
    </source>
</evidence>
<reference evidence="1" key="1">
    <citation type="submission" date="2019-12" db="EMBL/GenBank/DDBJ databases">
        <title>Genome sequencing and annotation of Brassica cretica.</title>
        <authorList>
            <person name="Studholme D.J."/>
            <person name="Sarris P.F."/>
        </authorList>
    </citation>
    <scope>NUCLEOTIDE SEQUENCE</scope>
    <source>
        <strain evidence="1">PFS-001/15</strain>
        <tissue evidence="1">Leaf</tissue>
    </source>
</reference>
<dbReference type="AlphaFoldDB" id="A0A8S9JDU8"/>
<protein>
    <submittedName>
        <fullName evidence="1">Uncharacterized protein</fullName>
    </submittedName>
</protein>
<accession>A0A8S9JDU8</accession>